<gene>
    <name evidence="2" type="primary">LOC112452441</name>
</gene>
<dbReference type="RefSeq" id="XP_024868409.1">
    <property type="nucleotide sequence ID" value="XM_025012641.1"/>
</dbReference>
<dbReference type="GeneID" id="112452441"/>
<dbReference type="OrthoDB" id="7675289at2759"/>
<name>A0A6J1PFW1_9HYME</name>
<evidence type="ECO:0000313" key="2">
    <source>
        <dbReference type="RefSeq" id="XP_024868409.1"/>
    </source>
</evidence>
<protein>
    <submittedName>
        <fullName evidence="2">Uncharacterized protein LOC112452441</fullName>
    </submittedName>
</protein>
<dbReference type="Proteomes" id="UP000504618">
    <property type="component" value="Unplaced"/>
</dbReference>
<dbReference type="AlphaFoldDB" id="A0A6J1PFW1"/>
<proteinExistence type="predicted"/>
<sequence length="142" mass="16423">MAELRRKRRDMQDRVFDVIDLNAEIEKAKSTLEAAGIVFQRHATKFNNQDDDEQTMSLTQKLDRTRKIANVELEKPKPKTFLMKWPKMPVGEPEAAQPVAQAGRQRRINSLIDTSEIGDPLEAVAMQPMKRRFLKRKKSVSF</sequence>
<organism evidence="1 2">
    <name type="scientific">Temnothorax curvispinosus</name>
    <dbReference type="NCBI Taxonomy" id="300111"/>
    <lineage>
        <taxon>Eukaryota</taxon>
        <taxon>Metazoa</taxon>
        <taxon>Ecdysozoa</taxon>
        <taxon>Arthropoda</taxon>
        <taxon>Hexapoda</taxon>
        <taxon>Insecta</taxon>
        <taxon>Pterygota</taxon>
        <taxon>Neoptera</taxon>
        <taxon>Endopterygota</taxon>
        <taxon>Hymenoptera</taxon>
        <taxon>Apocrita</taxon>
        <taxon>Aculeata</taxon>
        <taxon>Formicoidea</taxon>
        <taxon>Formicidae</taxon>
        <taxon>Myrmicinae</taxon>
        <taxon>Temnothorax</taxon>
    </lineage>
</organism>
<reference evidence="2" key="1">
    <citation type="submission" date="2025-08" db="UniProtKB">
        <authorList>
            <consortium name="RefSeq"/>
        </authorList>
    </citation>
    <scope>IDENTIFICATION</scope>
    <source>
        <tissue evidence="2">Whole body</tissue>
    </source>
</reference>
<accession>A0A6J1PFW1</accession>
<evidence type="ECO:0000313" key="1">
    <source>
        <dbReference type="Proteomes" id="UP000504618"/>
    </source>
</evidence>
<keyword evidence="1" id="KW-1185">Reference proteome</keyword>